<dbReference type="AlphaFoldDB" id="A0A0S7YFS6"/>
<name>A0A0S7YFS6_UNCT6</name>
<evidence type="ECO:0000313" key="1">
    <source>
        <dbReference type="EMBL" id="KPJ73311.1"/>
    </source>
</evidence>
<organism evidence="1 2">
    <name type="scientific">candidate division TA06 bacterium DG_78</name>
    <dbReference type="NCBI Taxonomy" id="1703772"/>
    <lineage>
        <taxon>Bacteria</taxon>
        <taxon>Bacteria division TA06</taxon>
    </lineage>
</organism>
<dbReference type="Proteomes" id="UP000051012">
    <property type="component" value="Unassembled WGS sequence"/>
</dbReference>
<dbReference type="EMBL" id="LJNI01000036">
    <property type="protein sequence ID" value="KPJ73311.1"/>
    <property type="molecule type" value="Genomic_DNA"/>
</dbReference>
<evidence type="ECO:0000313" key="2">
    <source>
        <dbReference type="Proteomes" id="UP000051012"/>
    </source>
</evidence>
<protein>
    <submittedName>
        <fullName evidence="1">Uncharacterized protein</fullName>
    </submittedName>
</protein>
<comment type="caution">
    <text evidence="1">The sequence shown here is derived from an EMBL/GenBank/DDBJ whole genome shotgun (WGS) entry which is preliminary data.</text>
</comment>
<gene>
    <name evidence="1" type="ORF">AMJ52_03925</name>
</gene>
<reference evidence="1 2" key="1">
    <citation type="journal article" date="2015" name="Microbiome">
        <title>Genomic resolution of linkages in carbon, nitrogen, and sulfur cycling among widespread estuary sediment bacteria.</title>
        <authorList>
            <person name="Baker B.J."/>
            <person name="Lazar C.S."/>
            <person name="Teske A.P."/>
            <person name="Dick G.J."/>
        </authorList>
    </citation>
    <scope>NUCLEOTIDE SEQUENCE [LARGE SCALE GENOMIC DNA]</scope>
    <source>
        <strain evidence="1">DG_78</strain>
    </source>
</reference>
<proteinExistence type="predicted"/>
<sequence>MCLKQNIPSLKRLGIAKGLLAWILEERGKDIEAKKYWFKCFGQLPLGADVESMRSFIDEFIQTIKLYVFNYSTNS</sequence>
<accession>A0A0S7YFS6</accession>